<comment type="caution">
    <text evidence="2">The sequence shown here is derived from an EMBL/GenBank/DDBJ whole genome shotgun (WGS) entry which is preliminary data.</text>
</comment>
<protein>
    <submittedName>
        <fullName evidence="2">Molybdopterin-guanine dinucleotide biosynthesis protein B</fullName>
    </submittedName>
</protein>
<evidence type="ECO:0000259" key="1">
    <source>
        <dbReference type="Pfam" id="PF03205"/>
    </source>
</evidence>
<dbReference type="SUPFAM" id="SSF52540">
    <property type="entry name" value="P-loop containing nucleoside triphosphate hydrolases"/>
    <property type="match status" value="1"/>
</dbReference>
<name>A0A4Z0R9U1_9FIRM</name>
<dbReference type="Pfam" id="PF03205">
    <property type="entry name" value="MobB"/>
    <property type="match status" value="1"/>
</dbReference>
<evidence type="ECO:0000313" key="2">
    <source>
        <dbReference type="EMBL" id="TGE39922.1"/>
    </source>
</evidence>
<dbReference type="CDD" id="cd03116">
    <property type="entry name" value="MobB"/>
    <property type="match status" value="1"/>
</dbReference>
<accession>A0A4Z0R9U1</accession>
<dbReference type="GO" id="GO:0005525">
    <property type="term" value="F:GTP binding"/>
    <property type="evidence" value="ECO:0007669"/>
    <property type="project" value="InterPro"/>
</dbReference>
<dbReference type="NCBIfam" id="TIGR00176">
    <property type="entry name" value="mobB"/>
    <property type="match status" value="1"/>
</dbReference>
<dbReference type="EMBL" id="SPQQ01000001">
    <property type="protein sequence ID" value="TGE39922.1"/>
    <property type="molecule type" value="Genomic_DNA"/>
</dbReference>
<proteinExistence type="predicted"/>
<dbReference type="Gene3D" id="3.40.50.300">
    <property type="entry name" value="P-loop containing nucleotide triphosphate hydrolases"/>
    <property type="match status" value="1"/>
</dbReference>
<dbReference type="PANTHER" id="PTHR40072:SF1">
    <property type="entry name" value="MOLYBDOPTERIN-GUANINE DINUCLEOTIDE BIOSYNTHESIS ADAPTER PROTEIN"/>
    <property type="match status" value="1"/>
</dbReference>
<dbReference type="InterPro" id="IPR052539">
    <property type="entry name" value="MGD_biosynthesis_adapter"/>
</dbReference>
<dbReference type="PANTHER" id="PTHR40072">
    <property type="entry name" value="MOLYBDOPTERIN-GUANINE DINUCLEOTIDE BIOSYNTHESIS ADAPTER PROTEIN-RELATED"/>
    <property type="match status" value="1"/>
</dbReference>
<reference evidence="2 3" key="1">
    <citation type="submission" date="2019-03" db="EMBL/GenBank/DDBJ databases">
        <title>Draft Genome Sequence of Desulfosporosinus fructosivorans Strain 63.6F, Isolated from Marine Sediment in the Baltic Sea.</title>
        <authorList>
            <person name="Hausmann B."/>
            <person name="Vandieken V."/>
            <person name="Pjevac P."/>
            <person name="Schreck K."/>
            <person name="Herbold C.W."/>
            <person name="Loy A."/>
        </authorList>
    </citation>
    <scope>NUCLEOTIDE SEQUENCE [LARGE SCALE GENOMIC DNA]</scope>
    <source>
        <strain evidence="2 3">63.6F</strain>
    </source>
</reference>
<dbReference type="AlphaFoldDB" id="A0A4Z0R9U1"/>
<dbReference type="InterPro" id="IPR027417">
    <property type="entry name" value="P-loop_NTPase"/>
</dbReference>
<feature type="domain" description="Molybdopterin-guanine dinucleotide biosynthesis protein B (MobB)" evidence="1">
    <location>
        <begin position="10"/>
        <end position="138"/>
    </location>
</feature>
<dbReference type="OrthoDB" id="9786803at2"/>
<keyword evidence="3" id="KW-1185">Reference proteome</keyword>
<sequence>MVQNSSIPVISFVAAKSGSGKTTLMVKVIRELRAEGLKIATIKHDAHSFDMDKPGKDTWRLAEAGANIVAISSPKKLAIIEKVEEKTLDEIIERISGVDLILTEGFKKGGKPSIEVFRSAVHRELLGEAVQRLAIASDIPWDIGVPCYHVDDVDGVVKEIKNYIAKC</sequence>
<gene>
    <name evidence="2" type="primary">mobB</name>
    <name evidence="2" type="ORF">E4K67_02785</name>
</gene>
<dbReference type="Proteomes" id="UP000298460">
    <property type="component" value="Unassembled WGS sequence"/>
</dbReference>
<evidence type="ECO:0000313" key="3">
    <source>
        <dbReference type="Proteomes" id="UP000298460"/>
    </source>
</evidence>
<dbReference type="InterPro" id="IPR004435">
    <property type="entry name" value="MobB_dom"/>
</dbReference>
<organism evidence="2 3">
    <name type="scientific">Desulfosporosinus fructosivorans</name>
    <dbReference type="NCBI Taxonomy" id="2018669"/>
    <lineage>
        <taxon>Bacteria</taxon>
        <taxon>Bacillati</taxon>
        <taxon>Bacillota</taxon>
        <taxon>Clostridia</taxon>
        <taxon>Eubacteriales</taxon>
        <taxon>Desulfitobacteriaceae</taxon>
        <taxon>Desulfosporosinus</taxon>
    </lineage>
</organism>
<dbReference type="RefSeq" id="WP_135544857.1">
    <property type="nucleotide sequence ID" value="NZ_SPQQ01000001.1"/>
</dbReference>
<dbReference type="GO" id="GO:0006777">
    <property type="term" value="P:Mo-molybdopterin cofactor biosynthetic process"/>
    <property type="evidence" value="ECO:0007669"/>
    <property type="project" value="InterPro"/>
</dbReference>